<dbReference type="EMBL" id="MDHN01000028">
    <property type="protein sequence ID" value="OFC70536.1"/>
    <property type="molecule type" value="Genomic_DNA"/>
</dbReference>
<dbReference type="RefSeq" id="WP_070125609.1">
    <property type="nucleotide sequence ID" value="NZ_MDHN01000028.1"/>
</dbReference>
<feature type="domain" description="Phospholipid/glycerol acyltransferase" evidence="5">
    <location>
        <begin position="88"/>
        <end position="195"/>
    </location>
</feature>
<evidence type="ECO:0000256" key="4">
    <source>
        <dbReference type="SAM" id="Phobius"/>
    </source>
</evidence>
<keyword evidence="4" id="KW-0812">Transmembrane</keyword>
<dbReference type="PANTHER" id="PTHR10434:SF11">
    <property type="entry name" value="1-ACYL-SN-GLYCEROL-3-PHOSPHATE ACYLTRANSFERASE"/>
    <property type="match status" value="1"/>
</dbReference>
<keyword evidence="7" id="KW-1185">Reference proteome</keyword>
<dbReference type="CDD" id="cd07989">
    <property type="entry name" value="LPLAT_AGPAT-like"/>
    <property type="match status" value="1"/>
</dbReference>
<dbReference type="GO" id="GO:0006654">
    <property type="term" value="P:phosphatidic acid biosynthetic process"/>
    <property type="evidence" value="ECO:0007669"/>
    <property type="project" value="TreeGrafter"/>
</dbReference>
<dbReference type="SUPFAM" id="SSF69593">
    <property type="entry name" value="Glycerol-3-phosphate (1)-acyltransferase"/>
    <property type="match status" value="1"/>
</dbReference>
<name>A0A1E7ZAI2_9ALTE</name>
<reference evidence="6 7" key="1">
    <citation type="submission" date="2016-08" db="EMBL/GenBank/DDBJ databases">
        <authorList>
            <person name="Seilhamer J.J."/>
        </authorList>
    </citation>
    <scope>NUCLEOTIDE SEQUENCE [LARGE SCALE GENOMIC DNA]</scope>
    <source>
        <strain evidence="6 7">KCTC 42603</strain>
    </source>
</reference>
<evidence type="ECO:0000313" key="6">
    <source>
        <dbReference type="EMBL" id="OFC70536.1"/>
    </source>
</evidence>
<keyword evidence="4" id="KW-0472">Membrane</keyword>
<dbReference type="Pfam" id="PF01553">
    <property type="entry name" value="Acyltransferase"/>
    <property type="match status" value="1"/>
</dbReference>
<evidence type="ECO:0000256" key="3">
    <source>
        <dbReference type="ARBA" id="ARBA00023315"/>
    </source>
</evidence>
<keyword evidence="3" id="KW-0012">Acyltransferase</keyword>
<sequence length="268" mass="30076">MVVTKLRKAWQIFSAGVSYTLFGVGALLVGVFFRLMSPVTIISPAKKQRMIRWCIHKGCLTFIRIMRFFGLIRYSFDLDSMHTARPGHILIANHPSLIDVVLLLAVNEQMCCFVKSAVWDNFFTGAVVRQAGFIPNNAEQILPMAAAKLAAGENILIFPEGTRTKEDNVLRFKRGAANMAVAVNASIMPVMIECYPRALKKGDKWYDIPPGGPAFTLRSGELMALDECIDTTLPRPKQYRHLTQFLENYYNKQLSTEIAATPEQLENS</sequence>
<dbReference type="AlphaFoldDB" id="A0A1E7ZAI2"/>
<accession>A0A1E7ZAI2</accession>
<dbReference type="Proteomes" id="UP000175691">
    <property type="component" value="Unassembled WGS sequence"/>
</dbReference>
<comment type="caution">
    <text evidence="6">The sequence shown here is derived from an EMBL/GenBank/DDBJ whole genome shotgun (WGS) entry which is preliminary data.</text>
</comment>
<dbReference type="GO" id="GO:0003841">
    <property type="term" value="F:1-acylglycerol-3-phosphate O-acyltransferase activity"/>
    <property type="evidence" value="ECO:0007669"/>
    <property type="project" value="TreeGrafter"/>
</dbReference>
<protein>
    <recommendedName>
        <fullName evidence="5">Phospholipid/glycerol acyltransferase domain-containing protein</fullName>
    </recommendedName>
</protein>
<gene>
    <name evidence="6" type="ORF">BFC18_12300</name>
</gene>
<evidence type="ECO:0000256" key="2">
    <source>
        <dbReference type="ARBA" id="ARBA00022679"/>
    </source>
</evidence>
<organism evidence="6 7">
    <name type="scientific">Alteromonas confluentis</name>
    <dbReference type="NCBI Taxonomy" id="1656094"/>
    <lineage>
        <taxon>Bacteria</taxon>
        <taxon>Pseudomonadati</taxon>
        <taxon>Pseudomonadota</taxon>
        <taxon>Gammaproteobacteria</taxon>
        <taxon>Alteromonadales</taxon>
        <taxon>Alteromonadaceae</taxon>
        <taxon>Alteromonas/Salinimonas group</taxon>
        <taxon>Alteromonas</taxon>
    </lineage>
</organism>
<dbReference type="SMART" id="SM00563">
    <property type="entry name" value="PlsC"/>
    <property type="match status" value="1"/>
</dbReference>
<evidence type="ECO:0000259" key="5">
    <source>
        <dbReference type="SMART" id="SM00563"/>
    </source>
</evidence>
<proteinExistence type="predicted"/>
<dbReference type="STRING" id="1656094.BFC18_12300"/>
<dbReference type="OrthoDB" id="9812274at2"/>
<dbReference type="InterPro" id="IPR002123">
    <property type="entry name" value="Plipid/glycerol_acylTrfase"/>
</dbReference>
<dbReference type="PANTHER" id="PTHR10434">
    <property type="entry name" value="1-ACYL-SN-GLYCEROL-3-PHOSPHATE ACYLTRANSFERASE"/>
    <property type="match status" value="1"/>
</dbReference>
<feature type="transmembrane region" description="Helical" evidence="4">
    <location>
        <begin position="12"/>
        <end position="33"/>
    </location>
</feature>
<keyword evidence="2" id="KW-0808">Transferase</keyword>
<keyword evidence="4" id="KW-1133">Transmembrane helix</keyword>
<comment type="pathway">
    <text evidence="1">Lipid metabolism.</text>
</comment>
<evidence type="ECO:0000256" key="1">
    <source>
        <dbReference type="ARBA" id="ARBA00005189"/>
    </source>
</evidence>
<evidence type="ECO:0000313" key="7">
    <source>
        <dbReference type="Proteomes" id="UP000175691"/>
    </source>
</evidence>